<evidence type="ECO:0000256" key="7">
    <source>
        <dbReference type="ARBA" id="ARBA00022989"/>
    </source>
</evidence>
<evidence type="ECO:0000256" key="1">
    <source>
        <dbReference type="ARBA" id="ARBA00004434"/>
    </source>
</evidence>
<dbReference type="Gene3D" id="4.10.81.10">
    <property type="entry name" value="Cytochrome c oxidase, subunit 8"/>
    <property type="match status" value="1"/>
</dbReference>
<evidence type="ECO:0000256" key="5">
    <source>
        <dbReference type="ARBA" id="ARBA00022792"/>
    </source>
</evidence>
<evidence type="ECO:0000256" key="9">
    <source>
        <dbReference type="ARBA" id="ARBA00023136"/>
    </source>
</evidence>
<evidence type="ECO:0000256" key="10">
    <source>
        <dbReference type="SAM" id="Phobius"/>
    </source>
</evidence>
<dbReference type="GO" id="GO:0045277">
    <property type="term" value="C:respiratory chain complex IV"/>
    <property type="evidence" value="ECO:0007669"/>
    <property type="project" value="InterPro"/>
</dbReference>
<keyword evidence="9 10" id="KW-0472">Membrane</keyword>
<protein>
    <submittedName>
        <fullName evidence="11">Uncharacterized protein</fullName>
    </submittedName>
</protein>
<organism evidence="11 12">
    <name type="scientific">Callorhinchus milii</name>
    <name type="common">Ghost shark</name>
    <dbReference type="NCBI Taxonomy" id="7868"/>
    <lineage>
        <taxon>Eukaryota</taxon>
        <taxon>Metazoa</taxon>
        <taxon>Chordata</taxon>
        <taxon>Craniata</taxon>
        <taxon>Vertebrata</taxon>
        <taxon>Chondrichthyes</taxon>
        <taxon>Holocephali</taxon>
        <taxon>Chimaeriformes</taxon>
        <taxon>Callorhinchidae</taxon>
        <taxon>Callorhinchus</taxon>
    </lineage>
</organism>
<dbReference type="UniPathway" id="UPA00705"/>
<evidence type="ECO:0000256" key="6">
    <source>
        <dbReference type="ARBA" id="ARBA00022946"/>
    </source>
</evidence>
<feature type="transmembrane region" description="Helical" evidence="10">
    <location>
        <begin position="16"/>
        <end position="35"/>
    </location>
</feature>
<accession>A0A4W3GFZ1</accession>
<dbReference type="Proteomes" id="UP000314986">
    <property type="component" value="Unassembled WGS sequence"/>
</dbReference>
<name>A0A4W3GFZ1_CALMI</name>
<reference evidence="12" key="2">
    <citation type="journal article" date="2007" name="PLoS Biol.">
        <title>Survey sequencing and comparative analysis of the elephant shark (Callorhinchus milii) genome.</title>
        <authorList>
            <person name="Venkatesh B."/>
            <person name="Kirkness E.F."/>
            <person name="Loh Y.H."/>
            <person name="Halpern A.L."/>
            <person name="Lee A.P."/>
            <person name="Johnson J."/>
            <person name="Dandona N."/>
            <person name="Viswanathan L.D."/>
            <person name="Tay A."/>
            <person name="Venter J.C."/>
            <person name="Strausberg R.L."/>
            <person name="Brenner S."/>
        </authorList>
    </citation>
    <scope>NUCLEOTIDE SEQUENCE [LARGE SCALE GENOMIC DNA]</scope>
</reference>
<dbReference type="AlphaFoldDB" id="A0A4W3GFZ1"/>
<sequence length="48" mass="5433">MHTAMSHKTTTTQIDLTIAFFVLNIAMLVPSGWVLTNMENYKHRPGSK</sequence>
<dbReference type="SUPFAM" id="SSF81431">
    <property type="entry name" value="Mitochondrial cytochrome c oxidase subunit VIIIb (aka IX)"/>
    <property type="match status" value="1"/>
</dbReference>
<keyword evidence="4 10" id="KW-0812">Transmembrane</keyword>
<reference evidence="12" key="1">
    <citation type="journal article" date="2006" name="Science">
        <title>Ancient noncoding elements conserved in the human genome.</title>
        <authorList>
            <person name="Venkatesh B."/>
            <person name="Kirkness E.F."/>
            <person name="Loh Y.H."/>
            <person name="Halpern A.L."/>
            <person name="Lee A.P."/>
            <person name="Johnson J."/>
            <person name="Dandona N."/>
            <person name="Viswanathan L.D."/>
            <person name="Tay A."/>
            <person name="Venter J.C."/>
            <person name="Strausberg R.L."/>
            <person name="Brenner S."/>
        </authorList>
    </citation>
    <scope>NUCLEOTIDE SEQUENCE [LARGE SCALE GENOMIC DNA]</scope>
</reference>
<dbReference type="Pfam" id="PF02285">
    <property type="entry name" value="COX8"/>
    <property type="match status" value="1"/>
</dbReference>
<keyword evidence="7 10" id="KW-1133">Transmembrane helix</keyword>
<evidence type="ECO:0000313" key="12">
    <source>
        <dbReference type="Proteomes" id="UP000314986"/>
    </source>
</evidence>
<keyword evidence="12" id="KW-1185">Reference proteome</keyword>
<evidence type="ECO:0000256" key="2">
    <source>
        <dbReference type="ARBA" id="ARBA00004673"/>
    </source>
</evidence>
<proteinExistence type="inferred from homology"/>
<dbReference type="InParanoid" id="A0A4W3GFZ1"/>
<keyword evidence="6" id="KW-0809">Transit peptide</keyword>
<comment type="similarity">
    <text evidence="3">Belongs to the cytochrome c oxidase VIII family.</text>
</comment>
<evidence type="ECO:0000256" key="4">
    <source>
        <dbReference type="ARBA" id="ARBA00022692"/>
    </source>
</evidence>
<dbReference type="InterPro" id="IPR036548">
    <property type="entry name" value="Cyt_c_oxidase_su8_sf"/>
</dbReference>
<evidence type="ECO:0000256" key="8">
    <source>
        <dbReference type="ARBA" id="ARBA00023128"/>
    </source>
</evidence>
<reference evidence="11" key="5">
    <citation type="submission" date="2025-09" db="UniProtKB">
        <authorList>
            <consortium name="Ensembl"/>
        </authorList>
    </citation>
    <scope>IDENTIFICATION</scope>
</reference>
<dbReference type="Ensembl" id="ENSCMIT00000002379.1">
    <property type="protein sequence ID" value="ENSCMIP00000002296.1"/>
    <property type="gene ID" value="ENSCMIG00000001369.1"/>
</dbReference>
<dbReference type="GO" id="GO:0005743">
    <property type="term" value="C:mitochondrial inner membrane"/>
    <property type="evidence" value="ECO:0007669"/>
    <property type="project" value="UniProtKB-SubCell"/>
</dbReference>
<comment type="pathway">
    <text evidence="2">Energy metabolism; oxidative phosphorylation.</text>
</comment>
<evidence type="ECO:0000313" key="11">
    <source>
        <dbReference type="Ensembl" id="ENSCMIP00000002296.1"/>
    </source>
</evidence>
<evidence type="ECO:0000256" key="3">
    <source>
        <dbReference type="ARBA" id="ARBA00010117"/>
    </source>
</evidence>
<comment type="subcellular location">
    <subcellularLocation>
        <location evidence="1">Mitochondrion inner membrane</location>
        <topology evidence="1">Single-pass membrane protein</topology>
    </subcellularLocation>
</comment>
<keyword evidence="8" id="KW-0496">Mitochondrion</keyword>
<reference evidence="11" key="4">
    <citation type="submission" date="2025-08" db="UniProtKB">
        <authorList>
            <consortium name="Ensembl"/>
        </authorList>
    </citation>
    <scope>IDENTIFICATION</scope>
</reference>
<keyword evidence="5" id="KW-0999">Mitochondrion inner membrane</keyword>
<reference evidence="12" key="3">
    <citation type="journal article" date="2014" name="Nature">
        <title>Elephant shark genome provides unique insights into gnathostome evolution.</title>
        <authorList>
            <consortium name="International Elephant Shark Genome Sequencing Consortium"/>
            <person name="Venkatesh B."/>
            <person name="Lee A.P."/>
            <person name="Ravi V."/>
            <person name="Maurya A.K."/>
            <person name="Lian M.M."/>
            <person name="Swann J.B."/>
            <person name="Ohta Y."/>
            <person name="Flajnik M.F."/>
            <person name="Sutoh Y."/>
            <person name="Kasahara M."/>
            <person name="Hoon S."/>
            <person name="Gangu V."/>
            <person name="Roy S.W."/>
            <person name="Irimia M."/>
            <person name="Korzh V."/>
            <person name="Kondrychyn I."/>
            <person name="Lim Z.W."/>
            <person name="Tay B.H."/>
            <person name="Tohari S."/>
            <person name="Kong K.W."/>
            <person name="Ho S."/>
            <person name="Lorente-Galdos B."/>
            <person name="Quilez J."/>
            <person name="Marques-Bonet T."/>
            <person name="Raney B.J."/>
            <person name="Ingham P.W."/>
            <person name="Tay A."/>
            <person name="Hillier L.W."/>
            <person name="Minx P."/>
            <person name="Boehm T."/>
            <person name="Wilson R.K."/>
            <person name="Brenner S."/>
            <person name="Warren W.C."/>
        </authorList>
    </citation>
    <scope>NUCLEOTIDE SEQUENCE [LARGE SCALE GENOMIC DNA]</scope>
</reference>
<dbReference type="GO" id="GO:0006123">
    <property type="term" value="P:mitochondrial electron transport, cytochrome c to oxygen"/>
    <property type="evidence" value="ECO:0007669"/>
    <property type="project" value="InterPro"/>
</dbReference>
<dbReference type="InterPro" id="IPR003205">
    <property type="entry name" value="Cyt_c_oxidase_su8"/>
</dbReference>